<proteinExistence type="inferred from homology"/>
<evidence type="ECO:0000256" key="5">
    <source>
        <dbReference type="PROSITE-ProRule" id="PRU01248"/>
    </source>
</evidence>
<dbReference type="Gene3D" id="1.10.443.10">
    <property type="entry name" value="Intergrase catalytic core"/>
    <property type="match status" value="1"/>
</dbReference>
<evidence type="ECO:0000256" key="4">
    <source>
        <dbReference type="ARBA" id="ARBA00023172"/>
    </source>
</evidence>
<accession>A0A6N7Q1N2</accession>
<comment type="caution">
    <text evidence="8">The sequence shown here is derived from an EMBL/GenBank/DDBJ whole genome shotgun (WGS) entry which is preliminary data.</text>
</comment>
<dbReference type="RefSeq" id="WP_153825002.1">
    <property type="nucleotide sequence ID" value="NZ_WJIE01000027.1"/>
</dbReference>
<dbReference type="InterPro" id="IPR044068">
    <property type="entry name" value="CB"/>
</dbReference>
<dbReference type="InterPro" id="IPR011010">
    <property type="entry name" value="DNA_brk_join_enz"/>
</dbReference>
<gene>
    <name evidence="8" type="ORF">GF068_40905</name>
</gene>
<dbReference type="Proteomes" id="UP000440224">
    <property type="component" value="Unassembled WGS sequence"/>
</dbReference>
<dbReference type="EMBL" id="WJIE01000027">
    <property type="protein sequence ID" value="MRG98228.1"/>
    <property type="molecule type" value="Genomic_DNA"/>
</dbReference>
<evidence type="ECO:0000259" key="6">
    <source>
        <dbReference type="PROSITE" id="PS51898"/>
    </source>
</evidence>
<dbReference type="PROSITE" id="PS51900">
    <property type="entry name" value="CB"/>
    <property type="match status" value="1"/>
</dbReference>
<dbReference type="PANTHER" id="PTHR30349:SF64">
    <property type="entry name" value="PROPHAGE INTEGRASE INTD-RELATED"/>
    <property type="match status" value="1"/>
</dbReference>
<evidence type="ECO:0000313" key="8">
    <source>
        <dbReference type="EMBL" id="MRG98228.1"/>
    </source>
</evidence>
<dbReference type="InterPro" id="IPR004107">
    <property type="entry name" value="Integrase_SAM-like_N"/>
</dbReference>
<dbReference type="SUPFAM" id="SSF56349">
    <property type="entry name" value="DNA breaking-rejoining enzymes"/>
    <property type="match status" value="1"/>
</dbReference>
<evidence type="ECO:0000256" key="1">
    <source>
        <dbReference type="ARBA" id="ARBA00008857"/>
    </source>
</evidence>
<dbReference type="InterPro" id="IPR002104">
    <property type="entry name" value="Integrase_catalytic"/>
</dbReference>
<dbReference type="GO" id="GO:0015074">
    <property type="term" value="P:DNA integration"/>
    <property type="evidence" value="ECO:0007669"/>
    <property type="project" value="UniProtKB-KW"/>
</dbReference>
<keyword evidence="4" id="KW-0233">DNA recombination</keyword>
<dbReference type="Pfam" id="PF00589">
    <property type="entry name" value="Phage_integrase"/>
    <property type="match status" value="1"/>
</dbReference>
<dbReference type="AlphaFoldDB" id="A0A6N7Q1N2"/>
<protein>
    <submittedName>
        <fullName evidence="8">Tyrosine-type recombinase/integrase</fullName>
    </submittedName>
</protein>
<keyword evidence="3 5" id="KW-0238">DNA-binding</keyword>
<comment type="similarity">
    <text evidence="1">Belongs to the 'phage' integrase family.</text>
</comment>
<feature type="domain" description="Core-binding (CB)" evidence="7">
    <location>
        <begin position="74"/>
        <end position="157"/>
    </location>
</feature>
<feature type="domain" description="Tyr recombinase" evidence="6">
    <location>
        <begin position="177"/>
        <end position="354"/>
    </location>
</feature>
<dbReference type="PROSITE" id="PS51898">
    <property type="entry name" value="TYR_RECOMBINASE"/>
    <property type="match status" value="1"/>
</dbReference>
<dbReference type="InterPro" id="IPR010998">
    <property type="entry name" value="Integrase_recombinase_N"/>
</dbReference>
<evidence type="ECO:0000259" key="7">
    <source>
        <dbReference type="PROSITE" id="PS51900"/>
    </source>
</evidence>
<name>A0A6N7Q1N2_9BACT</name>
<dbReference type="InterPro" id="IPR013762">
    <property type="entry name" value="Integrase-like_cat_sf"/>
</dbReference>
<dbReference type="Gene3D" id="1.10.150.130">
    <property type="match status" value="1"/>
</dbReference>
<evidence type="ECO:0000256" key="2">
    <source>
        <dbReference type="ARBA" id="ARBA00022908"/>
    </source>
</evidence>
<dbReference type="Pfam" id="PF14659">
    <property type="entry name" value="Phage_int_SAM_3"/>
    <property type="match status" value="1"/>
</dbReference>
<dbReference type="PANTHER" id="PTHR30349">
    <property type="entry name" value="PHAGE INTEGRASE-RELATED"/>
    <property type="match status" value="1"/>
</dbReference>
<reference evidence="8 9" key="1">
    <citation type="submission" date="2019-10" db="EMBL/GenBank/DDBJ databases">
        <title>A soil myxobacterium in the family Polyangiaceae.</title>
        <authorList>
            <person name="Li Y."/>
            <person name="Wang J."/>
        </authorList>
    </citation>
    <scope>NUCLEOTIDE SEQUENCE [LARGE SCALE GENOMIC DNA]</scope>
    <source>
        <strain evidence="8 9">DSM 14734</strain>
    </source>
</reference>
<dbReference type="InterPro" id="IPR050090">
    <property type="entry name" value="Tyrosine_recombinase_XerCD"/>
</dbReference>
<sequence>MTIRKANRRGETRLIVDIHYRRTDGSQGRYRKDAHVQTMAGARAEERRLLALIATYGEPFEPRVEVVVKEAPAVTFKEAVGLFRNGKAVTRLKPSTRKGYEEILETRLLPRFGETPIDKLTCSDVEGLDAVLVDEGCSPSRRRNVLIVIRSVLRAAVEAKKLSVMPDLPPLPKTGKKVLRCLTAEQVEAILGKAKGGGRVALALAAYAGLRAGEVRALRWEDVDLAGGFLVVRFSHSKGEISTPKSGHQREVPLAARLAELLREVRGEGLGLVTVSSRKEAWGEWGLTQLFKRAAKKVGIVGFRFHDLRHFFVTELFRRGGSAPAVQALAGHEHLSTTSRYAHVARADLRDTVALLGHGNSSVTSS</sequence>
<organism evidence="8 9">
    <name type="scientific">Polyangium spumosum</name>
    <dbReference type="NCBI Taxonomy" id="889282"/>
    <lineage>
        <taxon>Bacteria</taxon>
        <taxon>Pseudomonadati</taxon>
        <taxon>Myxococcota</taxon>
        <taxon>Polyangia</taxon>
        <taxon>Polyangiales</taxon>
        <taxon>Polyangiaceae</taxon>
        <taxon>Polyangium</taxon>
    </lineage>
</organism>
<evidence type="ECO:0000313" key="9">
    <source>
        <dbReference type="Proteomes" id="UP000440224"/>
    </source>
</evidence>
<dbReference type="OrthoDB" id="5450216at2"/>
<keyword evidence="2" id="KW-0229">DNA integration</keyword>
<dbReference type="CDD" id="cd00796">
    <property type="entry name" value="INT_Rci_Hp1_C"/>
    <property type="match status" value="1"/>
</dbReference>
<dbReference type="GO" id="GO:0003677">
    <property type="term" value="F:DNA binding"/>
    <property type="evidence" value="ECO:0007669"/>
    <property type="project" value="UniProtKB-UniRule"/>
</dbReference>
<evidence type="ECO:0000256" key="3">
    <source>
        <dbReference type="ARBA" id="ARBA00023125"/>
    </source>
</evidence>
<keyword evidence="9" id="KW-1185">Reference proteome</keyword>
<dbReference type="GO" id="GO:0006310">
    <property type="term" value="P:DNA recombination"/>
    <property type="evidence" value="ECO:0007669"/>
    <property type="project" value="UniProtKB-KW"/>
</dbReference>